<dbReference type="Pfam" id="PF22562">
    <property type="entry name" value="UBA_7"/>
    <property type="match status" value="1"/>
</dbReference>
<dbReference type="OrthoDB" id="515654at2759"/>
<feature type="compositionally biased region" description="Polar residues" evidence="1">
    <location>
        <begin position="418"/>
        <end position="435"/>
    </location>
</feature>
<organism evidence="3 4">
    <name type="scientific">Ceratopteris richardii</name>
    <name type="common">Triangle waterfern</name>
    <dbReference type="NCBI Taxonomy" id="49495"/>
    <lineage>
        <taxon>Eukaryota</taxon>
        <taxon>Viridiplantae</taxon>
        <taxon>Streptophyta</taxon>
        <taxon>Embryophyta</taxon>
        <taxon>Tracheophyta</taxon>
        <taxon>Polypodiopsida</taxon>
        <taxon>Polypodiidae</taxon>
        <taxon>Polypodiales</taxon>
        <taxon>Pteridineae</taxon>
        <taxon>Pteridaceae</taxon>
        <taxon>Parkerioideae</taxon>
        <taxon>Ceratopteris</taxon>
    </lineage>
</organism>
<evidence type="ECO:0000256" key="1">
    <source>
        <dbReference type="SAM" id="MobiDB-lite"/>
    </source>
</evidence>
<accession>A0A8T2RQM0</accession>
<dbReference type="Gene3D" id="1.10.8.10">
    <property type="entry name" value="DNA helicase RuvA subunit, C-terminal domain"/>
    <property type="match status" value="1"/>
</dbReference>
<dbReference type="EMBL" id="CM035430">
    <property type="protein sequence ID" value="KAH7297816.1"/>
    <property type="molecule type" value="Genomic_DNA"/>
</dbReference>
<evidence type="ECO:0000313" key="3">
    <source>
        <dbReference type="EMBL" id="KAH7297818.1"/>
    </source>
</evidence>
<feature type="region of interest" description="Disordered" evidence="1">
    <location>
        <begin position="340"/>
        <end position="361"/>
    </location>
</feature>
<feature type="compositionally biased region" description="Basic and acidic residues" evidence="1">
    <location>
        <begin position="118"/>
        <end position="127"/>
    </location>
</feature>
<reference evidence="3" key="1">
    <citation type="submission" date="2021-08" db="EMBL/GenBank/DDBJ databases">
        <title>WGS assembly of Ceratopteris richardii.</title>
        <authorList>
            <person name="Marchant D.B."/>
            <person name="Chen G."/>
            <person name="Jenkins J."/>
            <person name="Shu S."/>
            <person name="Leebens-Mack J."/>
            <person name="Grimwood J."/>
            <person name="Schmutz J."/>
            <person name="Soltis P."/>
            <person name="Soltis D."/>
            <person name="Chen Z.-H."/>
        </authorList>
    </citation>
    <scope>NUCLEOTIDE SEQUENCE</scope>
    <source>
        <strain evidence="3">Whitten #5841</strain>
        <tissue evidence="3">Leaf</tissue>
    </source>
</reference>
<dbReference type="PANTHER" id="PTHR35294:SF1">
    <property type="entry name" value="OS05G0409000 PROTEIN"/>
    <property type="match status" value="1"/>
</dbReference>
<dbReference type="OMA" id="SPRPYDW"/>
<dbReference type="AlphaFoldDB" id="A0A8T2RQM0"/>
<feature type="compositionally biased region" description="Low complexity" evidence="1">
    <location>
        <begin position="453"/>
        <end position="472"/>
    </location>
</feature>
<feature type="compositionally biased region" description="Basic and acidic residues" evidence="1">
    <location>
        <begin position="94"/>
        <end position="105"/>
    </location>
</feature>
<feature type="region of interest" description="Disordered" evidence="1">
    <location>
        <begin position="1"/>
        <end position="142"/>
    </location>
</feature>
<protein>
    <recommendedName>
        <fullName evidence="2">UBA domain-containing protein</fullName>
    </recommendedName>
</protein>
<dbReference type="InterPro" id="IPR009060">
    <property type="entry name" value="UBA-like_sf"/>
</dbReference>
<comment type="caution">
    <text evidence="3">The sequence shown here is derived from an EMBL/GenBank/DDBJ whole genome shotgun (WGS) entry which is preliminary data.</text>
</comment>
<dbReference type="EMBL" id="CM035430">
    <property type="protein sequence ID" value="KAH7297818.1"/>
    <property type="molecule type" value="Genomic_DNA"/>
</dbReference>
<evidence type="ECO:0000313" key="4">
    <source>
        <dbReference type="Proteomes" id="UP000825935"/>
    </source>
</evidence>
<proteinExistence type="predicted"/>
<dbReference type="PROSITE" id="PS50030">
    <property type="entry name" value="UBA"/>
    <property type="match status" value="1"/>
</dbReference>
<feature type="compositionally biased region" description="Basic and acidic residues" evidence="1">
    <location>
        <begin position="7"/>
        <end position="19"/>
    </location>
</feature>
<dbReference type="InterPro" id="IPR015940">
    <property type="entry name" value="UBA"/>
</dbReference>
<keyword evidence="4" id="KW-1185">Reference proteome</keyword>
<feature type="region of interest" description="Disordered" evidence="1">
    <location>
        <begin position="413"/>
        <end position="435"/>
    </location>
</feature>
<dbReference type="PANTHER" id="PTHR35294">
    <property type="entry name" value="UBIQUITIN-ASSOCIATED/TRANSLATION ELONGATION FACTOR EF1B PROTEIN"/>
    <property type="match status" value="1"/>
</dbReference>
<evidence type="ECO:0000259" key="2">
    <source>
        <dbReference type="PROSITE" id="PS50030"/>
    </source>
</evidence>
<sequence>MSPSKQKTSERQAARDRKATARQVTGSSTSANAYNPVSGTFHALESISSDSGGNQMNGRFKSIDEGDDIASSNGGAGELECMSNNGSCSGESEDQSHSNGKEKLGTGRSGHSGVIGSADKRDKVRGKNERKHQRQKERRAQELRDKCNGYLMSYKLEALSQQLVAMGFPQERATMALILNDGHVERSVAWLLEGGEAQVHEDRNSGGNPKIDITEELNHILEIEKKYKFLRPDIERAIVASEGDIAKALESLQARSHCLSPGREEGQKTQATSNCSVDRKEEPSTSTPASSPGPVLSLHARNNGIVQPSYQIRKDERSSLQSSAKVRQQASCISSYTPQEILTRGSAHPRKLSNPSTEVPGSLLPAERQAHSQVPRIPVGTIKPQSSYASQFAPISKSHAGLLFGATGAESKLFPTTGRENNVNIPSKESTNTGQPYILLRASSQPFVSMNTSPSASPVPSSPALSTSSRSNSVRDVGSPSSVLYVNGSHADAGTKEMNVRKNLMKSCDIGAPDTTGFLNPLGSLQSEQIPVRWSYGQSSNFSSAASFSTTPSRNSSGSSYGLFTGWGSSLLQTSVDWSTGPSANCDYTTIDWSMNASPNSLRGVSTRFNSLTVQEKGSLLWSSDEGRAFHTGLGSANYVTEAAKGKAKWKLGSSSGPVVQDSASLDSGSAAHDWTSPFAGKDLFNFPQAVPSPSLTVVCTFNLWVF</sequence>
<feature type="compositionally biased region" description="Polar residues" evidence="1">
    <location>
        <begin position="46"/>
        <end position="57"/>
    </location>
</feature>
<name>A0A8T2RQM0_CERRI</name>
<feature type="domain" description="UBA" evidence="2">
    <location>
        <begin position="153"/>
        <end position="194"/>
    </location>
</feature>
<feature type="region of interest" description="Disordered" evidence="1">
    <location>
        <begin position="449"/>
        <end position="479"/>
    </location>
</feature>
<feature type="region of interest" description="Disordered" evidence="1">
    <location>
        <begin position="258"/>
        <end position="299"/>
    </location>
</feature>
<feature type="compositionally biased region" description="Basic residues" evidence="1">
    <location>
        <begin position="128"/>
        <end position="137"/>
    </location>
</feature>
<dbReference type="SUPFAM" id="SSF46934">
    <property type="entry name" value="UBA-like"/>
    <property type="match status" value="1"/>
</dbReference>
<feature type="compositionally biased region" description="Polar residues" evidence="1">
    <location>
        <begin position="22"/>
        <end position="38"/>
    </location>
</feature>
<dbReference type="Proteomes" id="UP000825935">
    <property type="component" value="Chromosome 25"/>
</dbReference>
<feature type="compositionally biased region" description="Low complexity" evidence="1">
    <location>
        <begin position="284"/>
        <end position="294"/>
    </location>
</feature>
<gene>
    <name evidence="3" type="ORF">KP509_25G013900</name>
</gene>